<proteinExistence type="predicted"/>
<dbReference type="AlphaFoldDB" id="A0AAV5B434"/>
<gene>
    <name evidence="1" type="ORF">ATOP_16770</name>
</gene>
<name>A0AAV5B434_9ACTN</name>
<organism evidence="1 2">
    <name type="scientific">Granulimonas faecalis</name>
    <dbReference type="NCBI Taxonomy" id="2894155"/>
    <lineage>
        <taxon>Bacteria</taxon>
        <taxon>Bacillati</taxon>
        <taxon>Actinomycetota</taxon>
        <taxon>Coriobacteriia</taxon>
        <taxon>Coriobacteriales</taxon>
        <taxon>Kribbibacteriaceae</taxon>
        <taxon>Granulimonas</taxon>
    </lineage>
</organism>
<evidence type="ECO:0000313" key="1">
    <source>
        <dbReference type="EMBL" id="GJM56022.1"/>
    </source>
</evidence>
<sequence>MFSSMRSRCTDLGMDTTPLLTFYTEKAGGRPEGRSLVPIGDAGATQTLYLLWRHGDRWAPMAERGAAAHGR</sequence>
<evidence type="ECO:0000313" key="2">
    <source>
        <dbReference type="Proteomes" id="UP001055025"/>
    </source>
</evidence>
<protein>
    <submittedName>
        <fullName evidence="1">Uncharacterized protein</fullName>
    </submittedName>
</protein>
<reference evidence="1" key="1">
    <citation type="journal article" date="2022" name="Int. J. Syst. Evol. Microbiol.">
        <title>Granulimonas faecalis gen. nov., sp. nov., and Leptogranulimonas caecicola gen. nov., sp. nov., novel lactate-producing Atopobiaceae bacteria isolated from mouse intestines, and an emended description of the family Atopobiaceae.</title>
        <authorList>
            <person name="Morinaga K."/>
            <person name="Kusada H."/>
            <person name="Sakamoto S."/>
            <person name="Murakami T."/>
            <person name="Toyoda A."/>
            <person name="Mori H."/>
            <person name="Meng X.Y."/>
            <person name="Takashino M."/>
            <person name="Murotomi K."/>
            <person name="Tamaki H."/>
        </authorList>
    </citation>
    <scope>NUCLEOTIDE SEQUENCE</scope>
    <source>
        <strain evidence="1">OPF53</strain>
    </source>
</reference>
<dbReference type="Proteomes" id="UP001055025">
    <property type="component" value="Unassembled WGS sequence"/>
</dbReference>
<dbReference type="EMBL" id="BQKC01000001">
    <property type="protein sequence ID" value="GJM56022.1"/>
    <property type="molecule type" value="Genomic_DNA"/>
</dbReference>
<accession>A0AAV5B434</accession>
<comment type="caution">
    <text evidence="1">The sequence shown here is derived from an EMBL/GenBank/DDBJ whole genome shotgun (WGS) entry which is preliminary data.</text>
</comment>
<keyword evidence="2" id="KW-1185">Reference proteome</keyword>